<gene>
    <name evidence="1" type="ORF">CLTHE_14100</name>
</gene>
<accession>A0A1V4SV29</accession>
<sequence length="77" mass="9297">MFEKEIKMYLESLEKLRLKNKFTQKSIKHGYDALENKDLQHKYVKSIIKDLMFKLKARNKALGEVRQEVEKLKKELN</sequence>
<proteinExistence type="predicted"/>
<protein>
    <submittedName>
        <fullName evidence="1">Uncharacterized protein</fullName>
    </submittedName>
</protein>
<name>A0A1V4SV29_9CLOT</name>
<evidence type="ECO:0000313" key="1">
    <source>
        <dbReference type="EMBL" id="OPX47839.1"/>
    </source>
</evidence>
<dbReference type="RefSeq" id="WP_080022625.1">
    <property type="nucleotide sequence ID" value="NZ_LTAY01000037.1"/>
</dbReference>
<reference evidence="1 2" key="1">
    <citation type="submission" date="2016-02" db="EMBL/GenBank/DDBJ databases">
        <title>Genome sequence of Clostridium thermobutyricum DSM 4928.</title>
        <authorList>
            <person name="Poehlein A."/>
            <person name="Daniel R."/>
        </authorList>
    </citation>
    <scope>NUCLEOTIDE SEQUENCE [LARGE SCALE GENOMIC DNA]</scope>
    <source>
        <strain evidence="1 2">DSM 4928</strain>
    </source>
</reference>
<dbReference type="Proteomes" id="UP000191448">
    <property type="component" value="Unassembled WGS sequence"/>
</dbReference>
<dbReference type="AlphaFoldDB" id="A0A1V4SV29"/>
<evidence type="ECO:0000313" key="2">
    <source>
        <dbReference type="Proteomes" id="UP000191448"/>
    </source>
</evidence>
<dbReference type="EMBL" id="LTAY01000037">
    <property type="protein sequence ID" value="OPX47839.1"/>
    <property type="molecule type" value="Genomic_DNA"/>
</dbReference>
<comment type="caution">
    <text evidence="1">The sequence shown here is derived from an EMBL/GenBank/DDBJ whole genome shotgun (WGS) entry which is preliminary data.</text>
</comment>
<organism evidence="1 2">
    <name type="scientific">Clostridium thermobutyricum DSM 4928</name>
    <dbReference type="NCBI Taxonomy" id="1121339"/>
    <lineage>
        <taxon>Bacteria</taxon>
        <taxon>Bacillati</taxon>
        <taxon>Bacillota</taxon>
        <taxon>Clostridia</taxon>
        <taxon>Eubacteriales</taxon>
        <taxon>Clostridiaceae</taxon>
        <taxon>Clostridium</taxon>
    </lineage>
</organism>